<dbReference type="InterPro" id="IPR017871">
    <property type="entry name" value="ABC_transporter-like_CS"/>
</dbReference>
<proteinExistence type="predicted"/>
<evidence type="ECO:0000313" key="5">
    <source>
        <dbReference type="EMBL" id="MBC6447330.1"/>
    </source>
</evidence>
<keyword evidence="1" id="KW-0677">Repeat</keyword>
<comment type="caution">
    <text evidence="5">The sequence shown here is derived from an EMBL/GenBank/DDBJ whole genome shotgun (WGS) entry which is preliminary data.</text>
</comment>
<dbReference type="RefSeq" id="WP_187219855.1">
    <property type="nucleotide sequence ID" value="NZ_JABVED010000004.1"/>
</dbReference>
<dbReference type="InterPro" id="IPR003439">
    <property type="entry name" value="ABC_transporter-like_ATP-bd"/>
</dbReference>
<dbReference type="PANTHER" id="PTHR19211:SF14">
    <property type="entry name" value="ATP-BINDING CASSETTE SUB-FAMILY F MEMBER 1"/>
    <property type="match status" value="1"/>
</dbReference>
<evidence type="ECO:0000256" key="2">
    <source>
        <dbReference type="ARBA" id="ARBA00022741"/>
    </source>
</evidence>
<evidence type="ECO:0000256" key="3">
    <source>
        <dbReference type="ARBA" id="ARBA00022840"/>
    </source>
</evidence>
<gene>
    <name evidence="5" type="ORF">GPZ80_09105</name>
</gene>
<dbReference type="Gene3D" id="3.40.50.300">
    <property type="entry name" value="P-loop containing nucleotide triphosphate hydrolases"/>
    <property type="match status" value="2"/>
</dbReference>
<dbReference type="InterPro" id="IPR003593">
    <property type="entry name" value="AAA+_ATPase"/>
</dbReference>
<dbReference type="PROSITE" id="PS00211">
    <property type="entry name" value="ABC_TRANSPORTER_1"/>
    <property type="match status" value="2"/>
</dbReference>
<reference evidence="5 6" key="1">
    <citation type="submission" date="2020-06" db="EMBL/GenBank/DDBJ databases">
        <title>Actinokineospora xiongansis sp. nov., isolated from soil of Baiyangdian.</title>
        <authorList>
            <person name="Zhang X."/>
        </authorList>
    </citation>
    <scope>NUCLEOTIDE SEQUENCE [LARGE SCALE GENOMIC DNA]</scope>
    <source>
        <strain evidence="5 6">HBU206404</strain>
    </source>
</reference>
<sequence length="537" mass="58334">MSQISYLHAVDLVKSYGDRRVLDGVSLSASPGRRIGLVGENGVGKSTLLRLLAGVEEPDSGTVERPAECGFLWQEMPFAPAATVRDVVDDALADIRAAKARLEELAELLAKRPDDPDVLAEYGDALDWAQDHDVWDADRRAELVLDGLGLASVDTGRRLDAFSGGQRSRLALAALLIRRPRALLLDEPTNHLDDDAVAFVERELTALPGVVVVASHDRVFLDEVCTDIVDLDPARGGVTRYGGAYSDYLVAKRAERARWEQRYVAEQTEIGELRVSVDFTAREVNHARPMKDNNKMSYGMIGDRVQSQVSRRVRNARHRLDELVRTQIAEPPEPLRFNAALTGELPSDRPALSLREVRVDGRLEIGALDVPSSARLMVTGPNGSGKSTLLTVLAGRLTPDAGEVWRGRGVRVGLLEQDVVFPEPRATARTLYAKAAPAAAVPLTQLGLLPARDLDRPVGALSVGQRRRVALALLIARPPQVLLLDEPTNHLSLSLAEELEDALGAAPGAVVVASHDRWLRRAWDGPELALADGRIAG</sequence>
<keyword evidence="6" id="KW-1185">Reference proteome</keyword>
<name>A0ABR7L3R2_9PSEU</name>
<dbReference type="PROSITE" id="PS50893">
    <property type="entry name" value="ABC_TRANSPORTER_2"/>
    <property type="match status" value="2"/>
</dbReference>
<feature type="domain" description="ABC transporter" evidence="4">
    <location>
        <begin position="335"/>
        <end position="536"/>
    </location>
</feature>
<organism evidence="5 6">
    <name type="scientific">Actinokineospora xionganensis</name>
    <dbReference type="NCBI Taxonomy" id="2684470"/>
    <lineage>
        <taxon>Bacteria</taxon>
        <taxon>Bacillati</taxon>
        <taxon>Actinomycetota</taxon>
        <taxon>Actinomycetes</taxon>
        <taxon>Pseudonocardiales</taxon>
        <taxon>Pseudonocardiaceae</taxon>
        <taxon>Actinokineospora</taxon>
    </lineage>
</organism>
<evidence type="ECO:0000259" key="4">
    <source>
        <dbReference type="PROSITE" id="PS50893"/>
    </source>
</evidence>
<protein>
    <submittedName>
        <fullName evidence="5">ABC-F family ATP-binding cassette domain-containing protein</fullName>
    </submittedName>
</protein>
<dbReference type="InterPro" id="IPR050611">
    <property type="entry name" value="ABCF"/>
</dbReference>
<dbReference type="SMART" id="SM00382">
    <property type="entry name" value="AAA"/>
    <property type="match status" value="2"/>
</dbReference>
<keyword evidence="2" id="KW-0547">Nucleotide-binding</keyword>
<keyword evidence="3 5" id="KW-0067">ATP-binding</keyword>
<dbReference type="Proteomes" id="UP000734823">
    <property type="component" value="Unassembled WGS sequence"/>
</dbReference>
<evidence type="ECO:0000313" key="6">
    <source>
        <dbReference type="Proteomes" id="UP000734823"/>
    </source>
</evidence>
<dbReference type="EMBL" id="JABVED010000004">
    <property type="protein sequence ID" value="MBC6447330.1"/>
    <property type="molecule type" value="Genomic_DNA"/>
</dbReference>
<dbReference type="PANTHER" id="PTHR19211">
    <property type="entry name" value="ATP-BINDING TRANSPORT PROTEIN-RELATED"/>
    <property type="match status" value="1"/>
</dbReference>
<feature type="domain" description="ABC transporter" evidence="4">
    <location>
        <begin position="7"/>
        <end position="261"/>
    </location>
</feature>
<evidence type="ECO:0000256" key="1">
    <source>
        <dbReference type="ARBA" id="ARBA00022737"/>
    </source>
</evidence>
<dbReference type="GO" id="GO:0005524">
    <property type="term" value="F:ATP binding"/>
    <property type="evidence" value="ECO:0007669"/>
    <property type="project" value="UniProtKB-KW"/>
</dbReference>
<dbReference type="Pfam" id="PF00005">
    <property type="entry name" value="ABC_tran"/>
    <property type="match status" value="2"/>
</dbReference>
<dbReference type="CDD" id="cd03221">
    <property type="entry name" value="ABCF_EF-3"/>
    <property type="match status" value="1"/>
</dbReference>
<dbReference type="SUPFAM" id="SSF52540">
    <property type="entry name" value="P-loop containing nucleoside triphosphate hydrolases"/>
    <property type="match status" value="2"/>
</dbReference>
<accession>A0ABR7L3R2</accession>
<dbReference type="InterPro" id="IPR027417">
    <property type="entry name" value="P-loop_NTPase"/>
</dbReference>